<feature type="region of interest" description="Disordered" evidence="1">
    <location>
        <begin position="164"/>
        <end position="194"/>
    </location>
</feature>
<proteinExistence type="predicted"/>
<dbReference type="Proteomes" id="UP000464912">
    <property type="component" value="Chromosome"/>
</dbReference>
<protein>
    <submittedName>
        <fullName evidence="3">Uncharacterized protein</fullName>
    </submittedName>
</protein>
<feature type="transmembrane region" description="Helical" evidence="2">
    <location>
        <begin position="25"/>
        <end position="44"/>
    </location>
</feature>
<reference evidence="3 4" key="1">
    <citation type="journal article" date="2020" name="MBio">
        <title>Erratum for Teymournejad et al., 'Isolation and Molecular Analysis of a Novel Neorickettsia Species That Causes Potomac Horse Fever'.</title>
        <authorList>
            <person name="Teymournejad O."/>
            <person name="Lin M."/>
            <person name="Bekebrede H."/>
            <person name="Kamr A."/>
            <person name="Toribio R.E."/>
            <person name="Arroyo L.G."/>
            <person name="Baird J.D."/>
            <person name="Rikihisa Y."/>
        </authorList>
    </citation>
    <scope>NUCLEOTIDE SEQUENCE [LARGE SCALE GENOMIC DNA]</scope>
    <source>
        <strain evidence="3 4">Fin17</strain>
    </source>
</reference>
<evidence type="ECO:0000256" key="1">
    <source>
        <dbReference type="SAM" id="MobiDB-lite"/>
    </source>
</evidence>
<reference evidence="3 4" key="2">
    <citation type="journal article" date="2020" name="MBio">
        <title>Isolation and Molecular Analysis of a Novel Neorickettsia Species That Causes Potomac Horse Fever.</title>
        <authorList>
            <person name="Teymournejad O."/>
            <person name="Lin M."/>
            <person name="Bekebrede H."/>
            <person name="Kamr A."/>
            <person name="Toribio R.E."/>
            <person name="Arroyo L.G."/>
            <person name="Baird J.D."/>
            <person name="Rikihisa Y."/>
        </authorList>
    </citation>
    <scope>NUCLEOTIDE SEQUENCE [LARGE SCALE GENOMIC DNA]</scope>
    <source>
        <strain evidence="3 4">Fin17</strain>
    </source>
</reference>
<keyword evidence="2" id="KW-1133">Transmembrane helix</keyword>
<dbReference type="EMBL" id="CP047224">
    <property type="protein sequence ID" value="QHD64926.1"/>
    <property type="molecule type" value="Genomic_DNA"/>
</dbReference>
<keyword evidence="2" id="KW-0812">Transmembrane</keyword>
<gene>
    <name evidence="3" type="ORF">GP480_00340</name>
</gene>
<dbReference type="AlphaFoldDB" id="A0A6P1G8X5"/>
<sequence length="238" mass="27057">MSLISTSLHKGNVNINNTDINERPLFILSLNSIFVISIILQYAIQQNYLLSMFLKEGAVGKIQWKNKTHTIGERTLAENLAQPSADGMSWDYIETYPGTKVSWGTFIEEDSLPNTRRSDLLTLNRTANSTDDFCQMEHFFDDLDKRLLSRRYSLLSDTPDERYSGIESGSQNVETYKPPACDEPDQRRRSSPMVSHLSEKKCNYLTYGYSLRDGVTVEQCEQTGRSAFLTDIKGGRSL</sequence>
<keyword evidence="2" id="KW-0472">Membrane</keyword>
<accession>A0A6P1G8X5</accession>
<dbReference type="KEGG" id="nef:GP480_00340"/>
<organism evidence="3 4">
    <name type="scientific">Neorickettsia findlayensis</name>
    <dbReference type="NCBI Taxonomy" id="2686014"/>
    <lineage>
        <taxon>Bacteria</taxon>
        <taxon>Pseudomonadati</taxon>
        <taxon>Pseudomonadota</taxon>
        <taxon>Alphaproteobacteria</taxon>
        <taxon>Rickettsiales</taxon>
        <taxon>Anaplasmataceae</taxon>
        <taxon>Neorickettsia</taxon>
    </lineage>
</organism>
<evidence type="ECO:0000256" key="2">
    <source>
        <dbReference type="SAM" id="Phobius"/>
    </source>
</evidence>
<evidence type="ECO:0000313" key="4">
    <source>
        <dbReference type="Proteomes" id="UP000464912"/>
    </source>
</evidence>
<evidence type="ECO:0000313" key="3">
    <source>
        <dbReference type="EMBL" id="QHD64926.1"/>
    </source>
</evidence>
<dbReference type="RefSeq" id="WP_160094836.1">
    <property type="nucleotide sequence ID" value="NZ_CP047224.1"/>
</dbReference>
<name>A0A6P1G8X5_9RICK</name>
<keyword evidence="4" id="KW-1185">Reference proteome</keyword>